<dbReference type="PROSITE" id="PS50089">
    <property type="entry name" value="ZF_RING_2"/>
    <property type="match status" value="1"/>
</dbReference>
<dbReference type="SUPFAM" id="SSF57850">
    <property type="entry name" value="RING/U-box"/>
    <property type="match status" value="1"/>
</dbReference>
<feature type="domain" description="RING-type" evidence="4">
    <location>
        <begin position="304"/>
        <end position="345"/>
    </location>
</feature>
<keyword evidence="6" id="KW-1185">Reference proteome</keyword>
<dbReference type="Gene3D" id="3.50.30.30">
    <property type="match status" value="1"/>
</dbReference>
<keyword evidence="1 3" id="KW-0479">Metal-binding</keyword>
<dbReference type="EMBL" id="CAJHNH020001336">
    <property type="protein sequence ID" value="CAG5122666.1"/>
    <property type="molecule type" value="Genomic_DNA"/>
</dbReference>
<comment type="caution">
    <text evidence="5">The sequence shown here is derived from an EMBL/GenBank/DDBJ whole genome shotgun (WGS) entry which is preliminary data.</text>
</comment>
<evidence type="ECO:0000259" key="4">
    <source>
        <dbReference type="PROSITE" id="PS50089"/>
    </source>
</evidence>
<evidence type="ECO:0000256" key="3">
    <source>
        <dbReference type="PROSITE-ProRule" id="PRU00175"/>
    </source>
</evidence>
<dbReference type="OrthoDB" id="8062037at2759"/>
<evidence type="ECO:0000256" key="1">
    <source>
        <dbReference type="ARBA" id="ARBA00022771"/>
    </source>
</evidence>
<keyword evidence="2" id="KW-0862">Zinc</keyword>
<dbReference type="GO" id="GO:0008270">
    <property type="term" value="F:zinc ion binding"/>
    <property type="evidence" value="ECO:0007669"/>
    <property type="project" value="UniProtKB-KW"/>
</dbReference>
<feature type="non-terminal residue" evidence="5">
    <location>
        <position position="349"/>
    </location>
</feature>
<protein>
    <recommendedName>
        <fullName evidence="4">RING-type domain-containing protein</fullName>
    </recommendedName>
</protein>
<dbReference type="Gene3D" id="3.30.40.10">
    <property type="entry name" value="Zinc/RING finger domain, C3HC4 (zinc finger)"/>
    <property type="match status" value="1"/>
</dbReference>
<proteinExistence type="predicted"/>
<accession>A0A8S3Z720</accession>
<dbReference type="InterPro" id="IPR001841">
    <property type="entry name" value="Znf_RING"/>
</dbReference>
<dbReference type="Pfam" id="PF13639">
    <property type="entry name" value="zf-RING_2"/>
    <property type="match status" value="1"/>
</dbReference>
<dbReference type="SMART" id="SM00184">
    <property type="entry name" value="RING"/>
    <property type="match status" value="1"/>
</dbReference>
<sequence>MAVEASLSLQVLTVSLLHTRKLCCCLVLLYACILCLQVSYVKANDAMVEVYESSKSSLKSSRQVIIESQDEVASSPGVSSRFGYTHKSRSDHGVLANLRGRYMSAGGSGQVQGRLHLLSLDNCGKDEDRGFARLPQDWVGVIHYSAETDGIVGDGSPGDCPLVMERVRKALMFGASAIIILSLNPGVIKELDVSQVVSRPVVLIDTRENITAIMTLLLKRIKYQVKVVAGGKSQHHTVNILYLAPVKTSMSTAGLAPEKTSMSTADLAPEKTSSTMRKTAHQALSLMKTMRYKKKGEVTLLDTCAICLEEFLHKQKLRILPCAHPYHTRCVDPWLVRNRTCPLCKLNII</sequence>
<evidence type="ECO:0000256" key="2">
    <source>
        <dbReference type="ARBA" id="ARBA00022833"/>
    </source>
</evidence>
<evidence type="ECO:0000313" key="5">
    <source>
        <dbReference type="EMBL" id="CAG5122666.1"/>
    </source>
</evidence>
<dbReference type="InterPro" id="IPR013083">
    <property type="entry name" value="Znf_RING/FYVE/PHD"/>
</dbReference>
<reference evidence="5" key="1">
    <citation type="submission" date="2021-04" db="EMBL/GenBank/DDBJ databases">
        <authorList>
            <consortium name="Molecular Ecology Group"/>
        </authorList>
    </citation>
    <scope>NUCLEOTIDE SEQUENCE</scope>
</reference>
<dbReference type="AlphaFoldDB" id="A0A8S3Z720"/>
<name>A0A8S3Z720_9EUPU</name>
<organism evidence="5 6">
    <name type="scientific">Candidula unifasciata</name>
    <dbReference type="NCBI Taxonomy" id="100452"/>
    <lineage>
        <taxon>Eukaryota</taxon>
        <taxon>Metazoa</taxon>
        <taxon>Spiralia</taxon>
        <taxon>Lophotrochozoa</taxon>
        <taxon>Mollusca</taxon>
        <taxon>Gastropoda</taxon>
        <taxon>Heterobranchia</taxon>
        <taxon>Euthyneura</taxon>
        <taxon>Panpulmonata</taxon>
        <taxon>Eupulmonata</taxon>
        <taxon>Stylommatophora</taxon>
        <taxon>Helicina</taxon>
        <taxon>Helicoidea</taxon>
        <taxon>Geomitridae</taxon>
        <taxon>Candidula</taxon>
    </lineage>
</organism>
<dbReference type="Proteomes" id="UP000678393">
    <property type="component" value="Unassembled WGS sequence"/>
</dbReference>
<dbReference type="InterPro" id="IPR051073">
    <property type="entry name" value="ZNRF3_Arkadia_E3_ligases"/>
</dbReference>
<dbReference type="PANTHER" id="PTHR16200">
    <property type="entry name" value="RING ZINC FINGER"/>
    <property type="match status" value="1"/>
</dbReference>
<evidence type="ECO:0000313" key="6">
    <source>
        <dbReference type="Proteomes" id="UP000678393"/>
    </source>
</evidence>
<keyword evidence="1 3" id="KW-0863">Zinc-finger</keyword>
<gene>
    <name evidence="5" type="ORF">CUNI_LOCUS8224</name>
</gene>